<dbReference type="STRING" id="1291052.FC18_GL001928"/>
<evidence type="ECO:0000256" key="2">
    <source>
        <dbReference type="SAM" id="Phobius"/>
    </source>
</evidence>
<dbReference type="EMBL" id="AYYO01000003">
    <property type="protein sequence ID" value="KRM56454.1"/>
    <property type="molecule type" value="Genomic_DNA"/>
</dbReference>
<name>A0A0R1ZXC3_9LACO</name>
<keyword evidence="2" id="KW-1133">Transmembrane helix</keyword>
<protein>
    <submittedName>
        <fullName evidence="3">Uncharacterized protein</fullName>
    </submittedName>
</protein>
<accession>A0A0R1ZXC3</accession>
<dbReference type="PATRIC" id="fig|1291052.5.peg.1991"/>
<organism evidence="3 4">
    <name type="scientific">Lacticaseibacillus sharpeae JCM 1186 = DSM 20505</name>
    <dbReference type="NCBI Taxonomy" id="1291052"/>
    <lineage>
        <taxon>Bacteria</taxon>
        <taxon>Bacillati</taxon>
        <taxon>Bacillota</taxon>
        <taxon>Bacilli</taxon>
        <taxon>Lactobacillales</taxon>
        <taxon>Lactobacillaceae</taxon>
        <taxon>Lacticaseibacillus</taxon>
    </lineage>
</organism>
<dbReference type="RefSeq" id="WP_054676703.1">
    <property type="nucleotide sequence ID" value="NZ_AYYO01000003.1"/>
</dbReference>
<proteinExistence type="predicted"/>
<keyword evidence="2" id="KW-0812">Transmembrane</keyword>
<evidence type="ECO:0000313" key="3">
    <source>
        <dbReference type="EMBL" id="KRM56454.1"/>
    </source>
</evidence>
<gene>
    <name evidence="3" type="ORF">FC18_GL001928</name>
</gene>
<dbReference type="AlphaFoldDB" id="A0A0R1ZXC3"/>
<sequence>MPLLVIPLLILGVLIVLGLAFALVAVLVKMLFVPALILIAVLFWLRRDRQPRKRTRNPYRASQFHNTHPQQHTQRRELHNVQEKDVKKPHHQSNHPDSWDDF</sequence>
<feature type="compositionally biased region" description="Basic and acidic residues" evidence="1">
    <location>
        <begin position="74"/>
        <end position="86"/>
    </location>
</feature>
<reference evidence="3 4" key="1">
    <citation type="journal article" date="2015" name="Genome Announc.">
        <title>Expanding the biotechnology potential of lactobacilli through comparative genomics of 213 strains and associated genera.</title>
        <authorList>
            <person name="Sun Z."/>
            <person name="Harris H.M."/>
            <person name="McCann A."/>
            <person name="Guo C."/>
            <person name="Argimon S."/>
            <person name="Zhang W."/>
            <person name="Yang X."/>
            <person name="Jeffery I.B."/>
            <person name="Cooney J.C."/>
            <person name="Kagawa T.F."/>
            <person name="Liu W."/>
            <person name="Song Y."/>
            <person name="Salvetti E."/>
            <person name="Wrobel A."/>
            <person name="Rasinkangas P."/>
            <person name="Parkhill J."/>
            <person name="Rea M.C."/>
            <person name="O'Sullivan O."/>
            <person name="Ritari J."/>
            <person name="Douillard F.P."/>
            <person name="Paul Ross R."/>
            <person name="Yang R."/>
            <person name="Briner A.E."/>
            <person name="Felis G.E."/>
            <person name="de Vos W.M."/>
            <person name="Barrangou R."/>
            <person name="Klaenhammer T.R."/>
            <person name="Caufield P.W."/>
            <person name="Cui Y."/>
            <person name="Zhang H."/>
            <person name="O'Toole P.W."/>
        </authorList>
    </citation>
    <scope>NUCLEOTIDE SEQUENCE [LARGE SCALE GENOMIC DNA]</scope>
    <source>
        <strain evidence="3 4">DSM 20505</strain>
    </source>
</reference>
<evidence type="ECO:0000313" key="4">
    <source>
        <dbReference type="Proteomes" id="UP000051679"/>
    </source>
</evidence>
<keyword evidence="4" id="KW-1185">Reference proteome</keyword>
<feature type="region of interest" description="Disordered" evidence="1">
    <location>
        <begin position="52"/>
        <end position="102"/>
    </location>
</feature>
<dbReference type="OrthoDB" id="9991735at2"/>
<comment type="caution">
    <text evidence="3">The sequence shown here is derived from an EMBL/GenBank/DDBJ whole genome shotgun (WGS) entry which is preliminary data.</text>
</comment>
<dbReference type="Proteomes" id="UP000051679">
    <property type="component" value="Unassembled WGS sequence"/>
</dbReference>
<evidence type="ECO:0000256" key="1">
    <source>
        <dbReference type="SAM" id="MobiDB-lite"/>
    </source>
</evidence>
<feature type="transmembrane region" description="Helical" evidence="2">
    <location>
        <begin position="28"/>
        <end position="45"/>
    </location>
</feature>
<keyword evidence="2" id="KW-0472">Membrane</keyword>
<feature type="compositionally biased region" description="Polar residues" evidence="1">
    <location>
        <begin position="63"/>
        <end position="72"/>
    </location>
</feature>